<evidence type="ECO:0000256" key="1">
    <source>
        <dbReference type="SAM" id="MobiDB-lite"/>
    </source>
</evidence>
<feature type="compositionally biased region" description="Basic and acidic residues" evidence="1">
    <location>
        <begin position="130"/>
        <end position="139"/>
    </location>
</feature>
<evidence type="ECO:0000313" key="3">
    <source>
        <dbReference type="EMBL" id="WVW86052.1"/>
    </source>
</evidence>
<feature type="region of interest" description="Disordered" evidence="1">
    <location>
        <begin position="583"/>
        <end position="613"/>
    </location>
</feature>
<feature type="compositionally biased region" description="Low complexity" evidence="1">
    <location>
        <begin position="412"/>
        <end position="424"/>
    </location>
</feature>
<reference evidence="3" key="2">
    <citation type="submission" date="2013-07" db="EMBL/GenBank/DDBJ databases">
        <authorList>
            <consortium name="The Broad Institute Genome Sequencing Platform"/>
            <person name="Cuomo C."/>
            <person name="Litvintseva A."/>
            <person name="Chen Y."/>
            <person name="Heitman J."/>
            <person name="Sun S."/>
            <person name="Springer D."/>
            <person name="Dromer F."/>
            <person name="Young S.K."/>
            <person name="Zeng Q."/>
            <person name="Gargeya S."/>
            <person name="Fitzgerald M."/>
            <person name="Abouelleil A."/>
            <person name="Alvarado L."/>
            <person name="Berlin A.M."/>
            <person name="Chapman S.B."/>
            <person name="Dewar J."/>
            <person name="Goldberg J."/>
            <person name="Griggs A."/>
            <person name="Gujja S."/>
            <person name="Hansen M."/>
            <person name="Howarth C."/>
            <person name="Imamovic A."/>
            <person name="Larimer J."/>
            <person name="McCowan C."/>
            <person name="Murphy C."/>
            <person name="Pearson M."/>
            <person name="Priest M."/>
            <person name="Roberts A."/>
            <person name="Saif S."/>
            <person name="Shea T."/>
            <person name="Sykes S."/>
            <person name="Wortman J."/>
            <person name="Nusbaum C."/>
            <person name="Birren B."/>
        </authorList>
    </citation>
    <scope>NUCLEOTIDE SEQUENCE</scope>
    <source>
        <strain evidence="3">CBS 10118</strain>
    </source>
</reference>
<accession>A0A1B9FWR0</accession>
<reference evidence="3" key="4">
    <citation type="submission" date="2024-02" db="EMBL/GenBank/DDBJ databases">
        <title>Comparative genomics of Cryptococcus and Kwoniella reveals pathogenesis evolution and contrasting modes of karyotype evolution via chromosome fusion or intercentromeric recombination.</title>
        <authorList>
            <person name="Coelho M.A."/>
            <person name="David-Palma M."/>
            <person name="Shea T."/>
            <person name="Bowers K."/>
            <person name="McGinley-Smith S."/>
            <person name="Mohammad A.W."/>
            <person name="Gnirke A."/>
            <person name="Yurkov A.M."/>
            <person name="Nowrousian M."/>
            <person name="Sun S."/>
            <person name="Cuomo C.A."/>
            <person name="Heitman J."/>
        </authorList>
    </citation>
    <scope>NUCLEOTIDE SEQUENCE</scope>
    <source>
        <strain evidence="3">CBS 10118</strain>
    </source>
</reference>
<feature type="region of interest" description="Disordered" evidence="1">
    <location>
        <begin position="402"/>
        <end position="447"/>
    </location>
</feature>
<feature type="region of interest" description="Disordered" evidence="1">
    <location>
        <begin position="110"/>
        <end position="139"/>
    </location>
</feature>
<gene>
    <name evidence="2" type="ORF">I302_07544</name>
    <name evidence="3" type="ORF">I302_108090</name>
</gene>
<feature type="compositionally biased region" description="Polar residues" evidence="1">
    <location>
        <begin position="425"/>
        <end position="434"/>
    </location>
</feature>
<sequence length="613" mass="67026">MDDQQSHSHSHSPLNLAAANDIPSFAIDPALEASSEFFSNSISALDDPHQHDNIPTQVVGENEDHVDDHGHPTQEDIDAVIKASLDHVQAQAAAEAAAQAVAALTRIETPIPEDGSTPQAQEEEEGGSEPPRKKTKVDDTLPGCEGNPISNPPLHIAPFSKPDRQAGTTPLPLYLLFQDKTQFLRWLDAESSWCHFVQRRTTTPDKRSAERLQSRIRAHNRSLEAMTPEERAAAAPLKTRRRKRVSPVFEKVTFTCHHAGTYESKHSTSLPKEKLRLNTKKSVKCACASRIVLSELQSGECKVVYHWGHEGHDPFSDADLEGGRLPKSIDNWLTKQIEVGKSLDDIRKVLSIPEEEKEAYLAKVASDPTSLNPDMPPPLALALKVKYPDIYNRYRKLKGPVKEHKVLKGSTKRTSSGTTKSGSRANATSGSEMGSASPLVINEDPEPPSIEQQMMMELNDKPLAEGEIDPNITSNTDELETLLPSSSYSHKQEIQSQDQGMLLDEHSEVDNEFARLASSHDLLSSKTDEGVDTHMDLHSHEGLARALLELPSAGPGLRDEDGNEMSLEEAMRRMAEGVAAVAAAQAEAEAGDQEGGGEMLSVQDDQGEEGSKV</sequence>
<name>A0A1B9FWR0_9TREE</name>
<proteinExistence type="predicted"/>
<dbReference type="VEuPathDB" id="FungiDB:I302_07544"/>
<dbReference type="STRING" id="1296100.A0A1B9FWR0"/>
<evidence type="ECO:0000313" key="2">
    <source>
        <dbReference type="EMBL" id="OCF23190.1"/>
    </source>
</evidence>
<dbReference type="RefSeq" id="XP_019044260.1">
    <property type="nucleotide sequence ID" value="XM_019194137.1"/>
</dbReference>
<reference evidence="2" key="3">
    <citation type="submission" date="2014-01" db="EMBL/GenBank/DDBJ databases">
        <title>Evolution of pathogenesis and genome organization in the Tremellales.</title>
        <authorList>
            <person name="Cuomo C."/>
            <person name="Litvintseva A."/>
            <person name="Heitman J."/>
            <person name="Chen Y."/>
            <person name="Sun S."/>
            <person name="Springer D."/>
            <person name="Dromer F."/>
            <person name="Young S."/>
            <person name="Zeng Q."/>
            <person name="Chapman S."/>
            <person name="Gujja S."/>
            <person name="Saif S."/>
            <person name="Birren B."/>
        </authorList>
    </citation>
    <scope>NUCLEOTIDE SEQUENCE</scope>
    <source>
        <strain evidence="2">CBS 10118</strain>
    </source>
</reference>
<keyword evidence="4" id="KW-1185">Reference proteome</keyword>
<reference evidence="2" key="1">
    <citation type="submission" date="2013-07" db="EMBL/GenBank/DDBJ databases">
        <title>The Genome Sequence of Cryptococcus bestiolae CBS10118.</title>
        <authorList>
            <consortium name="The Broad Institute Genome Sequencing Platform"/>
            <person name="Cuomo C."/>
            <person name="Litvintseva A."/>
            <person name="Chen Y."/>
            <person name="Heitman J."/>
            <person name="Sun S."/>
            <person name="Springer D."/>
            <person name="Dromer F."/>
            <person name="Young S.K."/>
            <person name="Zeng Q."/>
            <person name="Gargeya S."/>
            <person name="Fitzgerald M."/>
            <person name="Abouelleil A."/>
            <person name="Alvarado L."/>
            <person name="Berlin A.M."/>
            <person name="Chapman S.B."/>
            <person name="Dewar J."/>
            <person name="Goldberg J."/>
            <person name="Griggs A."/>
            <person name="Gujja S."/>
            <person name="Hansen M."/>
            <person name="Howarth C."/>
            <person name="Imamovic A."/>
            <person name="Larimer J."/>
            <person name="McCowan C."/>
            <person name="Murphy C."/>
            <person name="Pearson M."/>
            <person name="Priest M."/>
            <person name="Roberts A."/>
            <person name="Saif S."/>
            <person name="Shea T."/>
            <person name="Sykes S."/>
            <person name="Wortman J."/>
            <person name="Nusbaum C."/>
            <person name="Birren B."/>
        </authorList>
    </citation>
    <scope>NUCLEOTIDE SEQUENCE [LARGE SCALE GENOMIC DNA]</scope>
    <source>
        <strain evidence="2">CBS 10118</strain>
    </source>
</reference>
<protein>
    <submittedName>
        <fullName evidence="2">Uncharacterized protein</fullName>
    </submittedName>
</protein>
<evidence type="ECO:0000313" key="4">
    <source>
        <dbReference type="Proteomes" id="UP000092730"/>
    </source>
</evidence>
<dbReference type="AlphaFoldDB" id="A0A1B9FWR0"/>
<dbReference type="OrthoDB" id="2563749at2759"/>
<dbReference type="GeneID" id="30211943"/>
<dbReference type="Proteomes" id="UP000092730">
    <property type="component" value="Chromosome 7"/>
</dbReference>
<dbReference type="EMBL" id="CP144547">
    <property type="protein sequence ID" value="WVW86052.1"/>
    <property type="molecule type" value="Genomic_DNA"/>
</dbReference>
<organism evidence="2">
    <name type="scientific">Kwoniella bestiolae CBS 10118</name>
    <dbReference type="NCBI Taxonomy" id="1296100"/>
    <lineage>
        <taxon>Eukaryota</taxon>
        <taxon>Fungi</taxon>
        <taxon>Dikarya</taxon>
        <taxon>Basidiomycota</taxon>
        <taxon>Agaricomycotina</taxon>
        <taxon>Tremellomycetes</taxon>
        <taxon>Tremellales</taxon>
        <taxon>Cryptococcaceae</taxon>
        <taxon>Kwoniella</taxon>
    </lineage>
</organism>
<dbReference type="EMBL" id="KI894024">
    <property type="protein sequence ID" value="OCF23190.1"/>
    <property type="molecule type" value="Genomic_DNA"/>
</dbReference>
<dbReference type="KEGG" id="kbi:30211943"/>